<gene>
    <name evidence="1" type="ORF">Vadar_028592</name>
</gene>
<comment type="caution">
    <text evidence="1">The sequence shown here is derived from an EMBL/GenBank/DDBJ whole genome shotgun (WGS) entry which is preliminary data.</text>
</comment>
<evidence type="ECO:0000313" key="1">
    <source>
        <dbReference type="EMBL" id="KAH7861626.1"/>
    </source>
</evidence>
<dbReference type="EMBL" id="CM037154">
    <property type="protein sequence ID" value="KAH7861626.1"/>
    <property type="molecule type" value="Genomic_DNA"/>
</dbReference>
<keyword evidence="2" id="KW-1185">Reference proteome</keyword>
<name>A0ACB7Z6V8_9ERIC</name>
<protein>
    <submittedName>
        <fullName evidence="1">Uncharacterized protein</fullName>
    </submittedName>
</protein>
<evidence type="ECO:0000313" key="2">
    <source>
        <dbReference type="Proteomes" id="UP000828048"/>
    </source>
</evidence>
<proteinExistence type="predicted"/>
<accession>A0ACB7Z6V8</accession>
<reference evidence="1 2" key="1">
    <citation type="journal article" date="2021" name="Hortic Res">
        <title>High-quality reference genome and annotation aids understanding of berry development for evergreen blueberry (Vaccinium darrowii).</title>
        <authorList>
            <person name="Yu J."/>
            <person name="Hulse-Kemp A.M."/>
            <person name="Babiker E."/>
            <person name="Staton M."/>
        </authorList>
    </citation>
    <scope>NUCLEOTIDE SEQUENCE [LARGE SCALE GENOMIC DNA]</scope>
    <source>
        <strain evidence="2">cv. NJ 8807/NJ 8810</strain>
        <tissue evidence="1">Young leaf</tissue>
    </source>
</reference>
<sequence>MLRLLKQSNTVRSPVAAVIGGRNRWIRSKHTVVMSFGDGSQGALGLPTSAVGMGGDAYEPTPIPGLPSDVCSISAGHYHSLAVTRQGDVWAWGRNVEGQLGRGLLTPRESWNEPKKVEGLGQHLEMMALCGSGGSPSVDSLVLEKESSESVSPSKVEALAGEEIVKVSLGWGHALAQTKNRKLFGWGYSADGRLGQMGKPLEPSPLDSSSDLSKATQVSSSVIEAAEKLVLEGMEKEKDMPIIWEPCLIEELNDSEVVDVACGFDHSLVLCRDGTLLSGGSNVYGQLGRAIQDLGMLPIDIKFHPLSIASGLGHCLALCQIKRSEGTGESAGIVSWGWNQSSQLGREGPEKLPLVVDELAEETPISSLGRACTFCCLDI</sequence>
<organism evidence="1 2">
    <name type="scientific">Vaccinium darrowii</name>
    <dbReference type="NCBI Taxonomy" id="229202"/>
    <lineage>
        <taxon>Eukaryota</taxon>
        <taxon>Viridiplantae</taxon>
        <taxon>Streptophyta</taxon>
        <taxon>Embryophyta</taxon>
        <taxon>Tracheophyta</taxon>
        <taxon>Spermatophyta</taxon>
        <taxon>Magnoliopsida</taxon>
        <taxon>eudicotyledons</taxon>
        <taxon>Gunneridae</taxon>
        <taxon>Pentapetalae</taxon>
        <taxon>asterids</taxon>
        <taxon>Ericales</taxon>
        <taxon>Ericaceae</taxon>
        <taxon>Vaccinioideae</taxon>
        <taxon>Vaccinieae</taxon>
        <taxon>Vaccinium</taxon>
    </lineage>
</organism>
<dbReference type="Proteomes" id="UP000828048">
    <property type="component" value="Chromosome 4"/>
</dbReference>